<reference evidence="1" key="2">
    <citation type="journal article" date="2015" name="Data Brief">
        <title>Shoot transcriptome of the giant reed, Arundo donax.</title>
        <authorList>
            <person name="Barrero R.A."/>
            <person name="Guerrero F.D."/>
            <person name="Moolhuijzen P."/>
            <person name="Goolsby J.A."/>
            <person name="Tidwell J."/>
            <person name="Bellgard S.E."/>
            <person name="Bellgard M.I."/>
        </authorList>
    </citation>
    <scope>NUCLEOTIDE SEQUENCE</scope>
    <source>
        <tissue evidence="1">Shoot tissue taken approximately 20 cm above the soil surface</tissue>
    </source>
</reference>
<reference evidence="1" key="1">
    <citation type="submission" date="2014-09" db="EMBL/GenBank/DDBJ databases">
        <authorList>
            <person name="Magalhaes I.L.F."/>
            <person name="Oliveira U."/>
            <person name="Santos F.R."/>
            <person name="Vidigal T.H.D.A."/>
            <person name="Brescovit A.D."/>
            <person name="Santos A.J."/>
        </authorList>
    </citation>
    <scope>NUCLEOTIDE SEQUENCE</scope>
    <source>
        <tissue evidence="1">Shoot tissue taken approximately 20 cm above the soil surface</tissue>
    </source>
</reference>
<organism evidence="1">
    <name type="scientific">Arundo donax</name>
    <name type="common">Giant reed</name>
    <name type="synonym">Donax arundinaceus</name>
    <dbReference type="NCBI Taxonomy" id="35708"/>
    <lineage>
        <taxon>Eukaryota</taxon>
        <taxon>Viridiplantae</taxon>
        <taxon>Streptophyta</taxon>
        <taxon>Embryophyta</taxon>
        <taxon>Tracheophyta</taxon>
        <taxon>Spermatophyta</taxon>
        <taxon>Magnoliopsida</taxon>
        <taxon>Liliopsida</taxon>
        <taxon>Poales</taxon>
        <taxon>Poaceae</taxon>
        <taxon>PACMAD clade</taxon>
        <taxon>Arundinoideae</taxon>
        <taxon>Arundineae</taxon>
        <taxon>Arundo</taxon>
    </lineage>
</organism>
<dbReference type="EMBL" id="GBRH01200800">
    <property type="protein sequence ID" value="JAD97095.1"/>
    <property type="molecule type" value="Transcribed_RNA"/>
</dbReference>
<accession>A0A0A9EH03</accession>
<protein>
    <submittedName>
        <fullName evidence="1">Uncharacterized protein</fullName>
    </submittedName>
</protein>
<name>A0A0A9EH03_ARUDO</name>
<sequence length="57" mass="6462">MKESEAYHSSGWSAQCSVCKCKTCWFFLLLLVIITRCSNSCPLLMCRVSLATNPWVD</sequence>
<dbReference type="AlphaFoldDB" id="A0A0A9EH03"/>
<evidence type="ECO:0000313" key="1">
    <source>
        <dbReference type="EMBL" id="JAD97095.1"/>
    </source>
</evidence>
<proteinExistence type="predicted"/>